<reference evidence="1" key="2">
    <citation type="journal article" date="2022" name="New Phytol.">
        <title>Evolutionary transition to the ectomycorrhizal habit in the genomes of a hyperdiverse lineage of mushroom-forming fungi.</title>
        <authorList>
            <person name="Looney B."/>
            <person name="Miyauchi S."/>
            <person name="Morin E."/>
            <person name="Drula E."/>
            <person name="Courty P.E."/>
            <person name="Kohler A."/>
            <person name="Kuo A."/>
            <person name="LaButti K."/>
            <person name="Pangilinan J."/>
            <person name="Lipzen A."/>
            <person name="Riley R."/>
            <person name="Andreopoulos W."/>
            <person name="He G."/>
            <person name="Johnson J."/>
            <person name="Nolan M."/>
            <person name="Tritt A."/>
            <person name="Barry K.W."/>
            <person name="Grigoriev I.V."/>
            <person name="Nagy L.G."/>
            <person name="Hibbett D."/>
            <person name="Henrissat B."/>
            <person name="Matheny P.B."/>
            <person name="Labbe J."/>
            <person name="Martin F.M."/>
        </authorList>
    </citation>
    <scope>NUCLEOTIDE SEQUENCE</scope>
    <source>
        <strain evidence="1">EC-137</strain>
    </source>
</reference>
<name>A0ACB8Q9B0_9AGAM</name>
<reference evidence="1" key="1">
    <citation type="submission" date="2021-02" db="EMBL/GenBank/DDBJ databases">
        <authorList>
            <consortium name="DOE Joint Genome Institute"/>
            <person name="Ahrendt S."/>
            <person name="Looney B.P."/>
            <person name="Miyauchi S."/>
            <person name="Morin E."/>
            <person name="Drula E."/>
            <person name="Courty P.E."/>
            <person name="Chicoki N."/>
            <person name="Fauchery L."/>
            <person name="Kohler A."/>
            <person name="Kuo A."/>
            <person name="Labutti K."/>
            <person name="Pangilinan J."/>
            <person name="Lipzen A."/>
            <person name="Riley R."/>
            <person name="Andreopoulos W."/>
            <person name="He G."/>
            <person name="Johnson J."/>
            <person name="Barry K.W."/>
            <person name="Grigoriev I.V."/>
            <person name="Nagy L."/>
            <person name="Hibbett D."/>
            <person name="Henrissat B."/>
            <person name="Matheny P.B."/>
            <person name="Labbe J."/>
            <person name="Martin F."/>
        </authorList>
    </citation>
    <scope>NUCLEOTIDE SEQUENCE</scope>
    <source>
        <strain evidence="1">EC-137</strain>
    </source>
</reference>
<comment type="caution">
    <text evidence="1">The sequence shown here is derived from an EMBL/GenBank/DDBJ whole genome shotgun (WGS) entry which is preliminary data.</text>
</comment>
<feature type="non-terminal residue" evidence="1">
    <location>
        <position position="121"/>
    </location>
</feature>
<organism evidence="1 2">
    <name type="scientific">Vararia minispora EC-137</name>
    <dbReference type="NCBI Taxonomy" id="1314806"/>
    <lineage>
        <taxon>Eukaryota</taxon>
        <taxon>Fungi</taxon>
        <taxon>Dikarya</taxon>
        <taxon>Basidiomycota</taxon>
        <taxon>Agaricomycotina</taxon>
        <taxon>Agaricomycetes</taxon>
        <taxon>Russulales</taxon>
        <taxon>Lachnocladiaceae</taxon>
        <taxon>Vararia</taxon>
    </lineage>
</organism>
<dbReference type="EMBL" id="MU273766">
    <property type="protein sequence ID" value="KAI0028304.1"/>
    <property type="molecule type" value="Genomic_DNA"/>
</dbReference>
<dbReference type="Proteomes" id="UP000814128">
    <property type="component" value="Unassembled WGS sequence"/>
</dbReference>
<evidence type="ECO:0000313" key="1">
    <source>
        <dbReference type="EMBL" id="KAI0028304.1"/>
    </source>
</evidence>
<accession>A0ACB8Q9B0</accession>
<gene>
    <name evidence="1" type="ORF">K488DRAFT_9264</name>
</gene>
<proteinExistence type="predicted"/>
<sequence length="121" mass="13292">IVQETKKLESALAKEARADDNLVSRAEKTLKGSQKDLSKAEKALARSRHADSALGHAAKVEHKTAKKLNDAKHAHDIAIANHSRAEQDLGIRQRNVTETQRHVDAHQTALGEAQRAKDAHE</sequence>
<evidence type="ECO:0000313" key="2">
    <source>
        <dbReference type="Proteomes" id="UP000814128"/>
    </source>
</evidence>
<keyword evidence="2" id="KW-1185">Reference proteome</keyword>
<protein>
    <submittedName>
        <fullName evidence="1">Uncharacterized protein</fullName>
    </submittedName>
</protein>
<feature type="non-terminal residue" evidence="1">
    <location>
        <position position="1"/>
    </location>
</feature>